<sequence>MKLSDQSKWLCMLMLVIIVASMCATDQRQVESDFMALPASKPMKEASLAYTSKHVAAAVMKVEEGHSAAVASSERVEPIQKEEPIPDDKEAGEIPIHEMSERTLSGKFDSVEVIATGYSANYESTGKTPDHPQYGITYSGLKVQRDKDALSTIAADPDIFPLGTVLWIPGYGYGIVADIGSAIKGNRIDLYYPSAEDVYAEWGKKKLHVYVIQYGEGKVTEEMFKEVSSAFAPKH</sequence>
<dbReference type="CDD" id="cd22786">
    <property type="entry name" value="DPBB_YuiC-like"/>
    <property type="match status" value="1"/>
</dbReference>
<accession>A0A8J4H5Z1</accession>
<proteinExistence type="predicted"/>
<dbReference type="SUPFAM" id="SSF50685">
    <property type="entry name" value="Barwin-like endoglucanases"/>
    <property type="match status" value="1"/>
</dbReference>
<name>A0A8J4H5Z1_9BACL</name>
<evidence type="ECO:0000313" key="4">
    <source>
        <dbReference type="EMBL" id="GIQ70316.1"/>
    </source>
</evidence>
<keyword evidence="5" id="KW-1185">Reference proteome</keyword>
<dbReference type="InterPro" id="IPR051933">
    <property type="entry name" value="Resuscitation_pf_RpfB"/>
</dbReference>
<dbReference type="InterPro" id="IPR010611">
    <property type="entry name" value="3D_dom"/>
</dbReference>
<reference evidence="4" key="1">
    <citation type="submission" date="2021-04" db="EMBL/GenBank/DDBJ databases">
        <title>Draft genome sequence of Xylanibacillus composti strain K13.</title>
        <authorList>
            <person name="Uke A."/>
            <person name="Chhe C."/>
            <person name="Baramee S."/>
            <person name="Kosugi A."/>
        </authorList>
    </citation>
    <scope>NUCLEOTIDE SEQUENCE</scope>
    <source>
        <strain evidence="4">K13</strain>
    </source>
</reference>
<dbReference type="RefSeq" id="WP_244865197.1">
    <property type="nucleotide sequence ID" value="NZ_BOVK01000044.1"/>
</dbReference>
<feature type="signal peptide" evidence="2">
    <location>
        <begin position="1"/>
        <end position="24"/>
    </location>
</feature>
<dbReference type="GO" id="GO:0009254">
    <property type="term" value="P:peptidoglycan turnover"/>
    <property type="evidence" value="ECO:0007669"/>
    <property type="project" value="InterPro"/>
</dbReference>
<evidence type="ECO:0000313" key="5">
    <source>
        <dbReference type="Proteomes" id="UP000677918"/>
    </source>
</evidence>
<dbReference type="PANTHER" id="PTHR39160:SF4">
    <property type="entry name" value="RESUSCITATION-PROMOTING FACTOR RPFB"/>
    <property type="match status" value="1"/>
</dbReference>
<evidence type="ECO:0000256" key="2">
    <source>
        <dbReference type="SAM" id="SignalP"/>
    </source>
</evidence>
<dbReference type="GO" id="GO:0004553">
    <property type="term" value="F:hydrolase activity, hydrolyzing O-glycosyl compounds"/>
    <property type="evidence" value="ECO:0007669"/>
    <property type="project" value="InterPro"/>
</dbReference>
<feature type="chain" id="PRO_5038953416" description="3D domain-containing protein" evidence="2">
    <location>
        <begin position="25"/>
        <end position="235"/>
    </location>
</feature>
<gene>
    <name evidence="4" type="ORF">XYCOK13_31400</name>
</gene>
<dbReference type="Proteomes" id="UP000677918">
    <property type="component" value="Unassembled WGS sequence"/>
</dbReference>
<keyword evidence="1 2" id="KW-0732">Signal</keyword>
<comment type="caution">
    <text evidence="4">The sequence shown here is derived from an EMBL/GenBank/DDBJ whole genome shotgun (WGS) entry which is preliminary data.</text>
</comment>
<dbReference type="EMBL" id="BOVK01000044">
    <property type="protein sequence ID" value="GIQ70316.1"/>
    <property type="molecule type" value="Genomic_DNA"/>
</dbReference>
<dbReference type="GO" id="GO:0019867">
    <property type="term" value="C:outer membrane"/>
    <property type="evidence" value="ECO:0007669"/>
    <property type="project" value="InterPro"/>
</dbReference>
<protein>
    <recommendedName>
        <fullName evidence="3">3D domain-containing protein</fullName>
    </recommendedName>
</protein>
<dbReference type="Pfam" id="PF06725">
    <property type="entry name" value="3D"/>
    <property type="match status" value="1"/>
</dbReference>
<evidence type="ECO:0000256" key="1">
    <source>
        <dbReference type="ARBA" id="ARBA00022729"/>
    </source>
</evidence>
<dbReference type="InterPro" id="IPR036908">
    <property type="entry name" value="RlpA-like_sf"/>
</dbReference>
<dbReference type="PANTHER" id="PTHR39160">
    <property type="entry name" value="CELL WALL-BINDING PROTEIN YOCH"/>
    <property type="match status" value="1"/>
</dbReference>
<dbReference type="Gene3D" id="2.40.40.10">
    <property type="entry name" value="RlpA-like domain"/>
    <property type="match status" value="1"/>
</dbReference>
<dbReference type="AlphaFoldDB" id="A0A8J4H5Z1"/>
<feature type="domain" description="3D" evidence="3">
    <location>
        <begin position="151"/>
        <end position="212"/>
    </location>
</feature>
<organism evidence="4 5">
    <name type="scientific">Xylanibacillus composti</name>
    <dbReference type="NCBI Taxonomy" id="1572762"/>
    <lineage>
        <taxon>Bacteria</taxon>
        <taxon>Bacillati</taxon>
        <taxon>Bacillota</taxon>
        <taxon>Bacilli</taxon>
        <taxon>Bacillales</taxon>
        <taxon>Paenibacillaceae</taxon>
        <taxon>Xylanibacillus</taxon>
    </lineage>
</organism>
<evidence type="ECO:0000259" key="3">
    <source>
        <dbReference type="Pfam" id="PF06725"/>
    </source>
</evidence>